<dbReference type="PANTHER" id="PTHR43434:SF23">
    <property type="entry name" value="PHOSPHOGLYCOLATE PHOSPHATASE"/>
    <property type="match status" value="1"/>
</dbReference>
<evidence type="ECO:0000256" key="3">
    <source>
        <dbReference type="ARBA" id="ARBA00013078"/>
    </source>
</evidence>
<dbReference type="EC" id="3.1.3.18" evidence="3"/>
<keyword evidence="6" id="KW-0460">Magnesium</keyword>
<dbReference type="RefSeq" id="WP_131447042.1">
    <property type="nucleotide sequence ID" value="NZ_SJZB01000035.1"/>
</dbReference>
<organism evidence="9 10">
    <name type="scientific">Parasulfuritortus cantonensis</name>
    <dbReference type="NCBI Taxonomy" id="2528202"/>
    <lineage>
        <taxon>Bacteria</taxon>
        <taxon>Pseudomonadati</taxon>
        <taxon>Pseudomonadota</taxon>
        <taxon>Betaproteobacteria</taxon>
        <taxon>Nitrosomonadales</taxon>
        <taxon>Thiobacillaceae</taxon>
        <taxon>Parasulfuritortus</taxon>
    </lineage>
</organism>
<dbReference type="FunFam" id="3.40.50.1000:FF:000022">
    <property type="entry name" value="Phosphoglycolate phosphatase"/>
    <property type="match status" value="1"/>
</dbReference>
<evidence type="ECO:0000256" key="7">
    <source>
        <dbReference type="ARBA" id="ARBA00023277"/>
    </source>
</evidence>
<dbReference type="Proteomes" id="UP000295443">
    <property type="component" value="Unassembled WGS sequence"/>
</dbReference>
<dbReference type="GO" id="GO:0046872">
    <property type="term" value="F:metal ion binding"/>
    <property type="evidence" value="ECO:0007669"/>
    <property type="project" value="UniProtKB-KW"/>
</dbReference>
<gene>
    <name evidence="9" type="ORF">EZJ19_09715</name>
</gene>
<keyword evidence="10" id="KW-1185">Reference proteome</keyword>
<comment type="pathway">
    <text evidence="2">Organic acid metabolism; glycolate biosynthesis; glycolate from 2-phosphoglycolate: step 1/1.</text>
</comment>
<reference evidence="9 10" key="1">
    <citation type="submission" date="2019-03" db="EMBL/GenBank/DDBJ databases">
        <title>Genome sequence of Thiobacillaceae bacterium LSR1, a sulfur-oxidizing bacterium isolated from freshwater sediment.</title>
        <authorList>
            <person name="Li S."/>
        </authorList>
    </citation>
    <scope>NUCLEOTIDE SEQUENCE [LARGE SCALE GENOMIC DNA]</scope>
    <source>
        <strain evidence="9 10">LSR1</strain>
    </source>
</reference>
<sequence>MVRAVLFDLDGTLVDTAPDLGTALNLLRGRYGQPALPLAAIREQASHGARGLIGLAFGLGEQADGYAALRQEFLAIYAEHLTERSTLFPGIDELLDAFEDQGIAWGVVTNKLTRYAEPLLDWLGLSRRAACVVCGDTCARAKPAPEPILYACRTLAAEPGQCLYVGDAERDVQAARAAGVPALVALYGYLAATDRPETWGGDGYLRRPVDLLDYPGLAP</sequence>
<dbReference type="InterPro" id="IPR023214">
    <property type="entry name" value="HAD_sf"/>
</dbReference>
<dbReference type="NCBIfam" id="TIGR01549">
    <property type="entry name" value="HAD-SF-IA-v1"/>
    <property type="match status" value="1"/>
</dbReference>
<accession>A0A4R1BAE0</accession>
<evidence type="ECO:0000256" key="1">
    <source>
        <dbReference type="ARBA" id="ARBA00000830"/>
    </source>
</evidence>
<protein>
    <recommendedName>
        <fullName evidence="3">phosphoglycolate phosphatase</fullName>
        <ecNumber evidence="3">3.1.3.18</ecNumber>
    </recommendedName>
</protein>
<dbReference type="EMBL" id="SJZB01000035">
    <property type="protein sequence ID" value="TCJ13921.1"/>
    <property type="molecule type" value="Genomic_DNA"/>
</dbReference>
<comment type="caution">
    <text evidence="9">The sequence shown here is derived from an EMBL/GenBank/DDBJ whole genome shotgun (WGS) entry which is preliminary data.</text>
</comment>
<comment type="function">
    <text evidence="8">Specifically catalyzes the dephosphorylation of 2-phosphoglycolate. Is involved in the dissimilation of the intracellular 2-phosphoglycolate formed during the DNA repair of 3'-phosphoglycolate ends, a major class of DNA lesions induced by oxidative stress.</text>
</comment>
<dbReference type="Gene3D" id="3.40.50.1000">
    <property type="entry name" value="HAD superfamily/HAD-like"/>
    <property type="match status" value="1"/>
</dbReference>
<dbReference type="SFLD" id="SFLDG01129">
    <property type="entry name" value="C1.5:_HAD__Beta-PGM__Phosphata"/>
    <property type="match status" value="1"/>
</dbReference>
<dbReference type="PANTHER" id="PTHR43434">
    <property type="entry name" value="PHOSPHOGLYCOLATE PHOSPHATASE"/>
    <property type="match status" value="1"/>
</dbReference>
<keyword evidence="5 9" id="KW-0378">Hydrolase</keyword>
<proteinExistence type="predicted"/>
<dbReference type="OrthoDB" id="9776368at2"/>
<dbReference type="SUPFAM" id="SSF56784">
    <property type="entry name" value="HAD-like"/>
    <property type="match status" value="1"/>
</dbReference>
<evidence type="ECO:0000256" key="2">
    <source>
        <dbReference type="ARBA" id="ARBA00004818"/>
    </source>
</evidence>
<comment type="catalytic activity">
    <reaction evidence="1">
        <text>2-phosphoglycolate + H2O = glycolate + phosphate</text>
        <dbReference type="Rhea" id="RHEA:14369"/>
        <dbReference type="ChEBI" id="CHEBI:15377"/>
        <dbReference type="ChEBI" id="CHEBI:29805"/>
        <dbReference type="ChEBI" id="CHEBI:43474"/>
        <dbReference type="ChEBI" id="CHEBI:58033"/>
        <dbReference type="EC" id="3.1.3.18"/>
    </reaction>
</comment>
<dbReference type="GO" id="GO:0008967">
    <property type="term" value="F:phosphoglycolate phosphatase activity"/>
    <property type="evidence" value="ECO:0007669"/>
    <property type="project" value="UniProtKB-EC"/>
</dbReference>
<dbReference type="InterPro" id="IPR006439">
    <property type="entry name" value="HAD-SF_hydro_IA"/>
</dbReference>
<dbReference type="AlphaFoldDB" id="A0A4R1BAE0"/>
<evidence type="ECO:0000313" key="10">
    <source>
        <dbReference type="Proteomes" id="UP000295443"/>
    </source>
</evidence>
<dbReference type="GO" id="GO:0006281">
    <property type="term" value="P:DNA repair"/>
    <property type="evidence" value="ECO:0007669"/>
    <property type="project" value="TreeGrafter"/>
</dbReference>
<dbReference type="SFLD" id="SFLDG01135">
    <property type="entry name" value="C1.5.6:_HAD__Beta-PGM__Phospha"/>
    <property type="match status" value="1"/>
</dbReference>
<dbReference type="NCBIfam" id="TIGR01509">
    <property type="entry name" value="HAD-SF-IA-v3"/>
    <property type="match status" value="1"/>
</dbReference>
<dbReference type="InterPro" id="IPR041492">
    <property type="entry name" value="HAD_2"/>
</dbReference>
<keyword evidence="7" id="KW-0119">Carbohydrate metabolism</keyword>
<dbReference type="Pfam" id="PF13419">
    <property type="entry name" value="HAD_2"/>
    <property type="match status" value="1"/>
</dbReference>
<keyword evidence="4" id="KW-0479">Metal-binding</keyword>
<evidence type="ECO:0000256" key="8">
    <source>
        <dbReference type="ARBA" id="ARBA00059247"/>
    </source>
</evidence>
<evidence type="ECO:0000256" key="6">
    <source>
        <dbReference type="ARBA" id="ARBA00022842"/>
    </source>
</evidence>
<evidence type="ECO:0000313" key="9">
    <source>
        <dbReference type="EMBL" id="TCJ13921.1"/>
    </source>
</evidence>
<evidence type="ECO:0000256" key="5">
    <source>
        <dbReference type="ARBA" id="ARBA00022801"/>
    </source>
</evidence>
<dbReference type="GO" id="GO:0005829">
    <property type="term" value="C:cytosol"/>
    <property type="evidence" value="ECO:0007669"/>
    <property type="project" value="TreeGrafter"/>
</dbReference>
<dbReference type="SFLD" id="SFLDS00003">
    <property type="entry name" value="Haloacid_Dehalogenase"/>
    <property type="match status" value="1"/>
</dbReference>
<name>A0A4R1BAE0_9PROT</name>
<dbReference type="InterPro" id="IPR050155">
    <property type="entry name" value="HAD-like_hydrolase_sf"/>
</dbReference>
<evidence type="ECO:0000256" key="4">
    <source>
        <dbReference type="ARBA" id="ARBA00022723"/>
    </source>
</evidence>
<dbReference type="Gene3D" id="1.10.150.240">
    <property type="entry name" value="Putative phosphatase, domain 2"/>
    <property type="match status" value="1"/>
</dbReference>
<dbReference type="InterPro" id="IPR023198">
    <property type="entry name" value="PGP-like_dom2"/>
</dbReference>
<dbReference type="InterPro" id="IPR036412">
    <property type="entry name" value="HAD-like_sf"/>
</dbReference>